<dbReference type="Proteomes" id="UP001231518">
    <property type="component" value="Chromosome 13"/>
</dbReference>
<protein>
    <recommendedName>
        <fullName evidence="1">Endonuclease/exonuclease/phosphatase domain-containing protein</fullName>
    </recommendedName>
</protein>
<dbReference type="SUPFAM" id="SSF56219">
    <property type="entry name" value="DNase I-like"/>
    <property type="match status" value="1"/>
</dbReference>
<feature type="domain" description="Endonuclease/exonuclease/phosphatase" evidence="1">
    <location>
        <begin position="30"/>
        <end position="190"/>
    </location>
</feature>
<keyword evidence="3" id="KW-1185">Reference proteome</keyword>
<dbReference type="EMBL" id="JARGEI010000019">
    <property type="protein sequence ID" value="KAJ8714408.1"/>
    <property type="molecule type" value="Genomic_DNA"/>
</dbReference>
<organism evidence="2 3">
    <name type="scientific">Mythimna separata</name>
    <name type="common">Oriental armyworm</name>
    <name type="synonym">Pseudaletia separata</name>
    <dbReference type="NCBI Taxonomy" id="271217"/>
    <lineage>
        <taxon>Eukaryota</taxon>
        <taxon>Metazoa</taxon>
        <taxon>Ecdysozoa</taxon>
        <taxon>Arthropoda</taxon>
        <taxon>Hexapoda</taxon>
        <taxon>Insecta</taxon>
        <taxon>Pterygota</taxon>
        <taxon>Neoptera</taxon>
        <taxon>Endopterygota</taxon>
        <taxon>Lepidoptera</taxon>
        <taxon>Glossata</taxon>
        <taxon>Ditrysia</taxon>
        <taxon>Noctuoidea</taxon>
        <taxon>Noctuidae</taxon>
        <taxon>Noctuinae</taxon>
        <taxon>Hadenini</taxon>
        <taxon>Mythimna</taxon>
    </lineage>
</organism>
<dbReference type="GO" id="GO:0003824">
    <property type="term" value="F:catalytic activity"/>
    <property type="evidence" value="ECO:0007669"/>
    <property type="project" value="InterPro"/>
</dbReference>
<sequence length="389" mass="44534">MPHDLPFLDTIHADFGSTCTSAVDTTAGLLRGRPYGGVALLWRKSAFQNVSVITCANPRISAIRVEMTDCSVLVLSVYMPVDCSENLPEFTDCLGTISAIIEVSDVESVFVLGDFNAHPGERFCDELLSFSHEQKWICADLNLLNSQGAFTFISEAHDSKRWLDHCVVTQAAALCITDIFVKYDVYWSDHYPLVIKCNLNKILHKTEIKTSPRNKICWGDRNQSQITRYHNMCNSKLKCVDFPIEYQYCSGKHCNLYSHRQIIDKMYRKVVNILCEAARASYIPNKGKRKKLLAGWNKHVSEAYRNARLKFRTWVSYGKPTHSDTFNEMVQARKEFKSKLKWCQNNQDQIKMDIMAKHHAKSDFKNFWKSTNTTNQGLETGKNFEPVNA</sequence>
<dbReference type="InterPro" id="IPR005135">
    <property type="entry name" value="Endo/exonuclease/phosphatase"/>
</dbReference>
<accession>A0AAD7YGM3</accession>
<dbReference type="Gene3D" id="3.60.10.10">
    <property type="entry name" value="Endonuclease/exonuclease/phosphatase"/>
    <property type="match status" value="1"/>
</dbReference>
<evidence type="ECO:0000313" key="3">
    <source>
        <dbReference type="Proteomes" id="UP001231518"/>
    </source>
</evidence>
<evidence type="ECO:0000259" key="1">
    <source>
        <dbReference type="Pfam" id="PF03372"/>
    </source>
</evidence>
<comment type="caution">
    <text evidence="2">The sequence shown here is derived from an EMBL/GenBank/DDBJ whole genome shotgun (WGS) entry which is preliminary data.</text>
</comment>
<dbReference type="AlphaFoldDB" id="A0AAD7YGM3"/>
<dbReference type="InterPro" id="IPR036691">
    <property type="entry name" value="Endo/exonu/phosph_ase_sf"/>
</dbReference>
<dbReference type="Pfam" id="PF03372">
    <property type="entry name" value="Exo_endo_phos"/>
    <property type="match status" value="1"/>
</dbReference>
<name>A0AAD7YGM3_MYTSE</name>
<proteinExistence type="predicted"/>
<evidence type="ECO:0000313" key="2">
    <source>
        <dbReference type="EMBL" id="KAJ8714408.1"/>
    </source>
</evidence>
<gene>
    <name evidence="2" type="ORF">PYW07_002633</name>
</gene>
<reference evidence="2" key="1">
    <citation type="submission" date="2023-03" db="EMBL/GenBank/DDBJ databases">
        <title>Chromosome-level genomes of two armyworms, Mythimna separata and Mythimna loreyi, provide insights into the biosynthesis and reception of sex pheromones.</title>
        <authorList>
            <person name="Zhao H."/>
        </authorList>
    </citation>
    <scope>NUCLEOTIDE SEQUENCE</scope>
    <source>
        <strain evidence="2">BeijingLab</strain>
        <tissue evidence="2">Pupa</tissue>
    </source>
</reference>